<reference evidence="5 6" key="1">
    <citation type="submission" date="2016-04" db="EMBL/GenBank/DDBJ databases">
        <title>ATOL: Assembling a taxonomically balanced genome-scale reconstruction of the evolutionary history of the Enterobacteriaceae.</title>
        <authorList>
            <person name="Plunkett G.III."/>
            <person name="Neeno-Eckwall E.C."/>
            <person name="Glasner J.D."/>
            <person name="Perna N.T."/>
        </authorList>
    </citation>
    <scope>NUCLEOTIDE SEQUENCE [LARGE SCALE GENOMIC DNA]</scope>
    <source>
        <strain evidence="5 6">ATCC 51603</strain>
    </source>
</reference>
<dbReference type="AlphaFoldDB" id="A0A1B7K6L4"/>
<dbReference type="PRINTS" id="PR00037">
    <property type="entry name" value="HTHLACR"/>
</dbReference>
<evidence type="ECO:0000256" key="1">
    <source>
        <dbReference type="ARBA" id="ARBA00023015"/>
    </source>
</evidence>
<organism evidence="5 6">
    <name type="scientific">Kluyvera georgiana ATCC 51603</name>
    <dbReference type="NCBI Taxonomy" id="1354264"/>
    <lineage>
        <taxon>Bacteria</taxon>
        <taxon>Pseudomonadati</taxon>
        <taxon>Pseudomonadota</taxon>
        <taxon>Gammaproteobacteria</taxon>
        <taxon>Enterobacterales</taxon>
        <taxon>Enterobacteriaceae</taxon>
        <taxon>Kluyvera</taxon>
    </lineage>
</organism>
<dbReference type="Pfam" id="PF00455">
    <property type="entry name" value="DeoRC"/>
    <property type="match status" value="1"/>
</dbReference>
<dbReference type="SUPFAM" id="SSF100950">
    <property type="entry name" value="NagB/RpiA/CoA transferase-like"/>
    <property type="match status" value="1"/>
</dbReference>
<dbReference type="PATRIC" id="fig|1354264.4.peg.732"/>
<dbReference type="RefSeq" id="WP_167351043.1">
    <property type="nucleotide sequence ID" value="NZ_LXEU01000015.1"/>
</dbReference>
<dbReference type="Proteomes" id="UP000078386">
    <property type="component" value="Unassembled WGS sequence"/>
</dbReference>
<dbReference type="PROSITE" id="PS51000">
    <property type="entry name" value="HTH_DEOR_2"/>
    <property type="match status" value="1"/>
</dbReference>
<dbReference type="InterPro" id="IPR050313">
    <property type="entry name" value="Carb_Metab_HTH_regulators"/>
</dbReference>
<proteinExistence type="predicted"/>
<dbReference type="GO" id="GO:0003700">
    <property type="term" value="F:DNA-binding transcription factor activity"/>
    <property type="evidence" value="ECO:0007669"/>
    <property type="project" value="InterPro"/>
</dbReference>
<dbReference type="InterPro" id="IPR018356">
    <property type="entry name" value="Tscrpt_reg_HTH_DeoR_CS"/>
</dbReference>
<keyword evidence="3" id="KW-0804">Transcription</keyword>
<keyword evidence="2" id="KW-0238">DNA-binding</keyword>
<dbReference type="SMART" id="SM00420">
    <property type="entry name" value="HTH_DEOR"/>
    <property type="match status" value="1"/>
</dbReference>
<evidence type="ECO:0000259" key="4">
    <source>
        <dbReference type="PROSITE" id="PS51000"/>
    </source>
</evidence>
<dbReference type="PROSITE" id="PS00894">
    <property type="entry name" value="HTH_DEOR_1"/>
    <property type="match status" value="1"/>
</dbReference>
<keyword evidence="1" id="KW-0805">Transcription regulation</keyword>
<keyword evidence="6" id="KW-1185">Reference proteome</keyword>
<dbReference type="PANTHER" id="PTHR30363">
    <property type="entry name" value="HTH-TYPE TRANSCRIPTIONAL REGULATOR SRLR-RELATED"/>
    <property type="match status" value="1"/>
</dbReference>
<name>A0A1B7K6L4_9ENTR</name>
<dbReference type="PANTHER" id="PTHR30363:SF44">
    <property type="entry name" value="AGA OPERON TRANSCRIPTIONAL REPRESSOR-RELATED"/>
    <property type="match status" value="1"/>
</dbReference>
<dbReference type="SUPFAM" id="SSF46785">
    <property type="entry name" value="Winged helix' DNA-binding domain"/>
    <property type="match status" value="1"/>
</dbReference>
<evidence type="ECO:0000256" key="3">
    <source>
        <dbReference type="ARBA" id="ARBA00023163"/>
    </source>
</evidence>
<evidence type="ECO:0000313" key="5">
    <source>
        <dbReference type="EMBL" id="OAT55684.1"/>
    </source>
</evidence>
<sequence length="284" mass="31127">MKIGHNNVAKPSTSLLKRRLDIAEIVRKNGEIKVDDLAEMLAVSGVTIRNDLNYLEQQGYLKRSFGGAIYTAQQGTPTAQIREPVAAVVDKALETEIARQVASLIDDGETIFLGPGSTLRKVIPFLAGNEDLCLLMNDLAHVPFAQEFLNGESVLLGGVISREGNEIEGEMAINAFRHYRPSRTLIVVDHIAEDGTLSVRHETRARLLHEAVAQSERVIVVVAGRPVYGEKRYTVGALQQVSGIVTPQVVAAEYHARFLTAGLTNSYTNNECLTWLNPALQKTK</sequence>
<comment type="caution">
    <text evidence="5">The sequence shown here is derived from an EMBL/GenBank/DDBJ whole genome shotgun (WGS) entry which is preliminary data.</text>
</comment>
<dbReference type="GO" id="GO:0003677">
    <property type="term" value="F:DNA binding"/>
    <property type="evidence" value="ECO:0007669"/>
    <property type="project" value="UniProtKB-KW"/>
</dbReference>
<evidence type="ECO:0000313" key="6">
    <source>
        <dbReference type="Proteomes" id="UP000078386"/>
    </source>
</evidence>
<dbReference type="InterPro" id="IPR014036">
    <property type="entry name" value="DeoR-like_C"/>
</dbReference>
<evidence type="ECO:0000256" key="2">
    <source>
        <dbReference type="ARBA" id="ARBA00023125"/>
    </source>
</evidence>
<dbReference type="Gene3D" id="3.30.750.70">
    <property type="entry name" value="4-hydroxybutyrate coenzyme like domains"/>
    <property type="match status" value="1"/>
</dbReference>
<dbReference type="InterPro" id="IPR001034">
    <property type="entry name" value="DeoR_HTH"/>
</dbReference>
<dbReference type="InterPro" id="IPR037171">
    <property type="entry name" value="NagB/RpiA_transferase-like"/>
</dbReference>
<dbReference type="Gene3D" id="1.10.10.10">
    <property type="entry name" value="Winged helix-like DNA-binding domain superfamily/Winged helix DNA-binding domain"/>
    <property type="match status" value="1"/>
</dbReference>
<dbReference type="SMART" id="SM01134">
    <property type="entry name" value="DeoRC"/>
    <property type="match status" value="1"/>
</dbReference>
<dbReference type="EMBL" id="LXEU01000015">
    <property type="protein sequence ID" value="OAT55684.1"/>
    <property type="molecule type" value="Genomic_DNA"/>
</dbReference>
<dbReference type="Pfam" id="PF08220">
    <property type="entry name" value="HTH_DeoR"/>
    <property type="match status" value="1"/>
</dbReference>
<gene>
    <name evidence="5" type="ORF">M989_00705</name>
</gene>
<dbReference type="InterPro" id="IPR036390">
    <property type="entry name" value="WH_DNA-bd_sf"/>
</dbReference>
<feature type="domain" description="HTH deoR-type" evidence="4">
    <location>
        <begin position="15"/>
        <end position="70"/>
    </location>
</feature>
<protein>
    <submittedName>
        <fullName evidence="5">Transcriptional repressor</fullName>
    </submittedName>
</protein>
<accession>A0A1B7K6L4</accession>
<dbReference type="InterPro" id="IPR036388">
    <property type="entry name" value="WH-like_DNA-bd_sf"/>
</dbReference>